<feature type="region of interest" description="Disordered" evidence="1">
    <location>
        <begin position="220"/>
        <end position="242"/>
    </location>
</feature>
<feature type="region of interest" description="Disordered" evidence="1">
    <location>
        <begin position="527"/>
        <end position="547"/>
    </location>
</feature>
<reference evidence="3 4" key="1">
    <citation type="journal article" date="2016" name="Nat. Commun.">
        <title>Extremotolerant tardigrade genome and improved radiotolerance of human cultured cells by tardigrade-unique protein.</title>
        <authorList>
            <person name="Hashimoto T."/>
            <person name="Horikawa D.D."/>
            <person name="Saito Y."/>
            <person name="Kuwahara H."/>
            <person name="Kozuka-Hata H."/>
            <person name="Shin-I T."/>
            <person name="Minakuchi Y."/>
            <person name="Ohishi K."/>
            <person name="Motoyama A."/>
            <person name="Aizu T."/>
            <person name="Enomoto A."/>
            <person name="Kondo K."/>
            <person name="Tanaka S."/>
            <person name="Hara Y."/>
            <person name="Koshikawa S."/>
            <person name="Sagara H."/>
            <person name="Miura T."/>
            <person name="Yokobori S."/>
            <person name="Miyagawa K."/>
            <person name="Suzuki Y."/>
            <person name="Kubo T."/>
            <person name="Oyama M."/>
            <person name="Kohara Y."/>
            <person name="Fujiyama A."/>
            <person name="Arakawa K."/>
            <person name="Katayama T."/>
            <person name="Toyoda A."/>
            <person name="Kunieda T."/>
        </authorList>
    </citation>
    <scope>NUCLEOTIDE SEQUENCE [LARGE SCALE GENOMIC DNA]</scope>
    <source>
        <strain evidence="3 4">YOKOZUNA-1</strain>
    </source>
</reference>
<protein>
    <recommendedName>
        <fullName evidence="2">SET domain-containing protein</fullName>
    </recommendedName>
</protein>
<dbReference type="OrthoDB" id="3535323at2759"/>
<accession>A0A1D1UYH6</accession>
<feature type="compositionally biased region" description="Acidic residues" evidence="1">
    <location>
        <begin position="387"/>
        <end position="396"/>
    </location>
</feature>
<dbReference type="Gene3D" id="2.170.270.10">
    <property type="entry name" value="SET domain"/>
    <property type="match status" value="1"/>
</dbReference>
<feature type="region of interest" description="Disordered" evidence="1">
    <location>
        <begin position="491"/>
        <end position="512"/>
    </location>
</feature>
<proteinExistence type="predicted"/>
<feature type="compositionally biased region" description="Basic residues" evidence="1">
    <location>
        <begin position="497"/>
        <end position="511"/>
    </location>
</feature>
<evidence type="ECO:0000313" key="4">
    <source>
        <dbReference type="Proteomes" id="UP000186922"/>
    </source>
</evidence>
<dbReference type="InterPro" id="IPR001214">
    <property type="entry name" value="SET_dom"/>
</dbReference>
<keyword evidence="4" id="KW-1185">Reference proteome</keyword>
<evidence type="ECO:0000313" key="3">
    <source>
        <dbReference type="EMBL" id="GAU92762.1"/>
    </source>
</evidence>
<sequence>MEHHMNAVADKESELSTRCGSCREHENGPCILHCRDLVPDTEFSRAICTLPSQLAFHVIQQPAMTELSNSKGIILKESRTVVASQSIPPGTVYGPLVADVVISTKKTRGPSRFGVNLGGSVIREYSLDSDLTCNWMKYVRLSHIPTKVNLMAYQHGESVYFTVVKSLAAGDELCVGYSPAYAESIGRVGAEGPNVSVLNAAPTPQKTFWFALASDSTSNSVSLAKRPGKKRKRPEDQSPPRRATIQLKADRLRDLLPKPAESLAFTEAVQQVVKDAQQQLNQLNEVNRIRSVQINTIEHLGSDRFDNNNFESNILPIRDVGFPPHRREKSARRVSAQSGLVSVGSGTFLLPGAHVHSTPLAELDSERDMKAESPVASTDFFGGRDEENMDTEESDADSDRTWSLPTVEEPEKKKKSLTRTLTIPQKLLRLKSSLPEADDEVSALPVSRKKKAAKNTKKEMGDLRPEESQKTDEIISGTVENDLLWNALLTQTPVPPPKKRKKKKKKVKAKSKAVEEQEVSEVLLLDSEKDKPKKVPRVPKPRPPRARIDRRTKMPFEIDTLMANSTLPSASKLLVENLRKGISAERSFILHVHRSSAMTLDKIVSQRAHFSSVIC</sequence>
<evidence type="ECO:0000259" key="2">
    <source>
        <dbReference type="PROSITE" id="PS50280"/>
    </source>
</evidence>
<organism evidence="3 4">
    <name type="scientific">Ramazzottius varieornatus</name>
    <name type="common">Water bear</name>
    <name type="synonym">Tardigrade</name>
    <dbReference type="NCBI Taxonomy" id="947166"/>
    <lineage>
        <taxon>Eukaryota</taxon>
        <taxon>Metazoa</taxon>
        <taxon>Ecdysozoa</taxon>
        <taxon>Tardigrada</taxon>
        <taxon>Eutardigrada</taxon>
        <taxon>Parachela</taxon>
        <taxon>Hypsibioidea</taxon>
        <taxon>Ramazzottiidae</taxon>
        <taxon>Ramazzottius</taxon>
    </lineage>
</organism>
<evidence type="ECO:0000256" key="1">
    <source>
        <dbReference type="SAM" id="MobiDB-lite"/>
    </source>
</evidence>
<dbReference type="PROSITE" id="PS50280">
    <property type="entry name" value="SET"/>
    <property type="match status" value="1"/>
</dbReference>
<feature type="region of interest" description="Disordered" evidence="1">
    <location>
        <begin position="361"/>
        <end position="417"/>
    </location>
</feature>
<dbReference type="EMBL" id="BDGG01000002">
    <property type="protein sequence ID" value="GAU92762.1"/>
    <property type="molecule type" value="Genomic_DNA"/>
</dbReference>
<dbReference type="InterPro" id="IPR046341">
    <property type="entry name" value="SET_dom_sf"/>
</dbReference>
<name>A0A1D1UYH6_RAMVA</name>
<feature type="domain" description="SET" evidence="2">
    <location>
        <begin position="71"/>
        <end position="178"/>
    </location>
</feature>
<comment type="caution">
    <text evidence="3">The sequence shown here is derived from an EMBL/GenBank/DDBJ whole genome shotgun (WGS) entry which is preliminary data.</text>
</comment>
<dbReference type="Pfam" id="PF21549">
    <property type="entry name" value="PRDM2_PR"/>
    <property type="match status" value="1"/>
</dbReference>
<dbReference type="STRING" id="947166.A0A1D1UYH6"/>
<feature type="region of interest" description="Disordered" evidence="1">
    <location>
        <begin position="435"/>
        <end position="471"/>
    </location>
</feature>
<gene>
    <name evidence="3" type="primary">RvY_04804</name>
    <name evidence="3" type="synonym">RvY_04804.1</name>
    <name evidence="3" type="ORF">RvY_04804-1</name>
</gene>
<dbReference type="AlphaFoldDB" id="A0A1D1UYH6"/>
<feature type="compositionally biased region" description="Basic residues" evidence="1">
    <location>
        <begin position="534"/>
        <end position="545"/>
    </location>
</feature>
<feature type="compositionally biased region" description="Basic and acidic residues" evidence="1">
    <location>
        <begin position="456"/>
        <end position="471"/>
    </location>
</feature>
<dbReference type="Proteomes" id="UP000186922">
    <property type="component" value="Unassembled WGS sequence"/>
</dbReference>